<reference evidence="1" key="2">
    <citation type="submission" date="2021-01" db="EMBL/GenBank/DDBJ databases">
        <authorList>
            <person name="Schikora-Tamarit M.A."/>
        </authorList>
    </citation>
    <scope>NUCLEOTIDE SEQUENCE</scope>
    <source>
        <strain evidence="1">CBS2887</strain>
    </source>
</reference>
<dbReference type="EMBL" id="JAEUBG010005048">
    <property type="protein sequence ID" value="KAH3678917.1"/>
    <property type="molecule type" value="Genomic_DNA"/>
</dbReference>
<dbReference type="Proteomes" id="UP000774326">
    <property type="component" value="Unassembled WGS sequence"/>
</dbReference>
<protein>
    <submittedName>
        <fullName evidence="1">Uncharacterized protein</fullName>
    </submittedName>
</protein>
<comment type="caution">
    <text evidence="1">The sequence shown here is derived from an EMBL/GenBank/DDBJ whole genome shotgun (WGS) entry which is preliminary data.</text>
</comment>
<dbReference type="AlphaFoldDB" id="A0A9P8PUZ7"/>
<evidence type="ECO:0000313" key="2">
    <source>
        <dbReference type="Proteomes" id="UP000774326"/>
    </source>
</evidence>
<organism evidence="1 2">
    <name type="scientific">Wickerhamomyces pijperi</name>
    <name type="common">Yeast</name>
    <name type="synonym">Pichia pijperi</name>
    <dbReference type="NCBI Taxonomy" id="599730"/>
    <lineage>
        <taxon>Eukaryota</taxon>
        <taxon>Fungi</taxon>
        <taxon>Dikarya</taxon>
        <taxon>Ascomycota</taxon>
        <taxon>Saccharomycotina</taxon>
        <taxon>Saccharomycetes</taxon>
        <taxon>Phaffomycetales</taxon>
        <taxon>Wickerhamomycetaceae</taxon>
        <taxon>Wickerhamomyces</taxon>
    </lineage>
</organism>
<sequence>MTAFITEGNPLIPPFLMAMTKGEAEASAELVPSNLLSLELTKREIIVNEPKKKNTILQKTCLMAEGKNFLALPASALVTPTNSVPPKE</sequence>
<gene>
    <name evidence="1" type="ORF">WICPIJ_008781</name>
</gene>
<evidence type="ECO:0000313" key="1">
    <source>
        <dbReference type="EMBL" id="KAH3678917.1"/>
    </source>
</evidence>
<keyword evidence="2" id="KW-1185">Reference proteome</keyword>
<name>A0A9P8PUZ7_WICPI</name>
<proteinExistence type="predicted"/>
<accession>A0A9P8PUZ7</accession>
<reference evidence="1" key="1">
    <citation type="journal article" date="2021" name="Open Biol.">
        <title>Shared evolutionary footprints suggest mitochondrial oxidative damage underlies multiple complex I losses in fungi.</title>
        <authorList>
            <person name="Schikora-Tamarit M.A."/>
            <person name="Marcet-Houben M."/>
            <person name="Nosek J."/>
            <person name="Gabaldon T."/>
        </authorList>
    </citation>
    <scope>NUCLEOTIDE SEQUENCE</scope>
    <source>
        <strain evidence="1">CBS2887</strain>
    </source>
</reference>